<dbReference type="AlphaFoldDB" id="A0A9W6HDU8"/>
<name>A0A9W6HDU8_9MICO</name>
<accession>A0A9W6HDU8</accession>
<organism evidence="1 2">
    <name type="scientific">Microbacterium imperiale</name>
    <dbReference type="NCBI Taxonomy" id="33884"/>
    <lineage>
        <taxon>Bacteria</taxon>
        <taxon>Bacillati</taxon>
        <taxon>Actinomycetota</taxon>
        <taxon>Actinomycetes</taxon>
        <taxon>Micrococcales</taxon>
        <taxon>Microbacteriaceae</taxon>
        <taxon>Microbacterium</taxon>
    </lineage>
</organism>
<reference evidence="1" key="2">
    <citation type="submission" date="2023-01" db="EMBL/GenBank/DDBJ databases">
        <authorList>
            <person name="Sun Q."/>
            <person name="Evtushenko L."/>
        </authorList>
    </citation>
    <scope>NUCLEOTIDE SEQUENCE</scope>
    <source>
        <strain evidence="1">VKM Ac-1447</strain>
    </source>
</reference>
<evidence type="ECO:0000313" key="1">
    <source>
        <dbReference type="EMBL" id="GLJ78679.1"/>
    </source>
</evidence>
<dbReference type="RefSeq" id="WP_210005408.1">
    <property type="nucleotide sequence ID" value="NZ_BSEO01000001.1"/>
</dbReference>
<proteinExistence type="predicted"/>
<gene>
    <name evidence="1" type="ORF">GCM10017586_03610</name>
</gene>
<sequence length="82" mass="9007">MAADDVKLNLAAINTIMRSAPVQAIVDSAGRKMAAVAGEGFKYVPRPHRWMARGYVQTTTARARRRQARDAVLERAIGAVRK</sequence>
<reference evidence="1" key="1">
    <citation type="journal article" date="2014" name="Int. J. Syst. Evol. Microbiol.">
        <title>Complete genome sequence of Corynebacterium casei LMG S-19264T (=DSM 44701T), isolated from a smear-ripened cheese.</title>
        <authorList>
            <consortium name="US DOE Joint Genome Institute (JGI-PGF)"/>
            <person name="Walter F."/>
            <person name="Albersmeier A."/>
            <person name="Kalinowski J."/>
            <person name="Ruckert C."/>
        </authorList>
    </citation>
    <scope>NUCLEOTIDE SEQUENCE</scope>
    <source>
        <strain evidence="1">VKM Ac-1447</strain>
    </source>
</reference>
<dbReference type="EMBL" id="BSEO01000001">
    <property type="protein sequence ID" value="GLJ78679.1"/>
    <property type="molecule type" value="Genomic_DNA"/>
</dbReference>
<dbReference type="Proteomes" id="UP001142317">
    <property type="component" value="Unassembled WGS sequence"/>
</dbReference>
<keyword evidence="2" id="KW-1185">Reference proteome</keyword>
<comment type="caution">
    <text evidence="1">The sequence shown here is derived from an EMBL/GenBank/DDBJ whole genome shotgun (WGS) entry which is preliminary data.</text>
</comment>
<evidence type="ECO:0000313" key="2">
    <source>
        <dbReference type="Proteomes" id="UP001142317"/>
    </source>
</evidence>
<protein>
    <submittedName>
        <fullName evidence="1">Uncharacterized protein</fullName>
    </submittedName>
</protein>